<dbReference type="Gene3D" id="3.40.50.300">
    <property type="entry name" value="P-loop containing nucleotide triphosphate hydrolases"/>
    <property type="match status" value="2"/>
</dbReference>
<dbReference type="PRINTS" id="PR00507">
    <property type="entry name" value="N12N6MTFRASE"/>
</dbReference>
<sequence>MSYNKKTHLRANIEAIRTVFAIEREHRTATDEERAIMQGYSGFGGLKCVLNPANSLADTSAWAKSELELFPMVAELHRVIRDNASSEKEYKQYFNSIKNSVLTAFYTPPEVVQTIAGTLKDAGIEVNRFLDPSAGMGEFPKAFSNDDTEKFCFEKDLLTGKLLSHLQPEDKVKIEGFETIESRYNNYFDVVSSNIPFGDMSVFDASFMKQDALHRDSTRAIHNYFFVKGVESLREGGIMAFITSQGVMNSPNNEPVRKWLMENTNLVSAIRLPNNLFTDYAGTEVGSDLILLQKNTAKEELNFGEKLFVRSTPLPITGIYNNDYFYNHVRVVQTKAFIDTDPYGKPAQVFIHEGGMDGIAETMQKMLNADLRDNLNLDLYNTHAVKNNLPNAEDIREFGAYTAEKERQLWDEQPSPEDLGIETDVKKEKTSYQALEVNVSDPVISLYDLFGFTQEERTQVKPVRNRKKPVSKGKPVQLSMFSKENSQNPPKGNSAPPPRGGQEGLYPIADARIAEQQERLRQEQKRQEERKRSFEPRPYSGELFEFHKRGSLVEDNGQVGFLKERYRDDAEFQALDVAFDQRTKISRYIEIRDTYHKLYNHEAEHLTEHASLRGNLNLYYDSFVRRYGHLNDKKNLDVIKMDAGGREILSLERRAPYSPEVGKQSLPFGEVGGAFIKADIFSMPVAFNPNEITVADTSDEALIASLNKYGEVDIDYMLSLMDGKQQEEIVSDLQGRIYFNPLVQNYEVSDRFIAGNVIEKSEAIEHYLQNHPDDIPSQTSLKALQEAIPQPIRFEELDFNFGERWIDTGVYEDYMGKLFETDVNISYYASRDDFTVKADRSNMIINEKFAVQSENRLYTGIHLLTHALLNTTPNITKTIKVTDPDTGEDKDVKVPDGQAIQMANTKIDEIRNGFTDWLDQQSPEFKNKLADSYNRKFNCFVRPQYEGSHQTFPGLDLKGLGIPDLYQSQKDCVWMLKQNGGGICDHEVGAGKTLIMCTAAYEMKRLGQANKPMIIGLKANVHEIASTFRTAYPNAKILYPGKEDFTPQKRVKIFNDIKNNSWDAVILTHDQFGKIPQSPEMQQEIFQAELDSVEENLNVLRSQGKDISKMMLRGLEKRKANLEVKLSNLAEQIKDRTDDVVDFKMMGIDHLFIDESHQFKNLTFTTRHDRVAGLGNPEGSQRAMNMLFAIRTIQERRDKDLGATFLSGTTISNSLTELYLLFKYLRPKELEKQGINSFDAWAAVFAKKTTDYEFSVTNQIVQKERFRYFIKVPELASFYSEITDFRTARDIGIDRPEKNEVLYNIPPTPQQEIFIEKLMRFAETGDATILGRQPLSEKEEKAKMLIATDYARKMSLDMRMIDMSYGDHVDNKASHCAAKIAEYYNKYAKEKGTQFVFSDLGTYKPNEWNPYSEIKRKLIEDHKIPAHEIRFIQEAKTDNARKTMIEAMNAGRIRVLFGSTSMLGTGVNAQRRAVAIHHLDTPWRPSDLNQRDGRAIRKGNEIAKLYADNKVDVLIYAVEKSLDSYKFNLLQNKQLFINQLKTNNMATRTIDEGSLDEGSGMNFSEYVAVLSGNTDLLEKAKLEKKIASLESERQAFNRSKSSAIYKFEDITRTVDSNSEMVARMTKDLKQFNEKVQMDKEGNKLNPIKLDNLNTTDLNAIGDKLNQLANNARTNGEYFKIGELYDFKILVKTEDSQKEGSMFKDNRFFIEGEGNIKYSYNNGHIATDPILASTNFLKALDRIPALIEKYQSDNQKLEKDLPVLKEVMMATWKKEPELKDLKSQLDSLSRQINLSLENRNQELITNTTIPERKLELSALKMNSEEPDRHSGKILSIKDIIDANPDRIIMAKPDTGNQNKSRGIKI</sequence>
<keyword evidence="1" id="KW-0175">Coiled coil</keyword>
<evidence type="ECO:0000256" key="2">
    <source>
        <dbReference type="SAM" id="MobiDB-lite"/>
    </source>
</evidence>
<feature type="region of interest" description="Disordered" evidence="2">
    <location>
        <begin position="517"/>
        <end position="536"/>
    </location>
</feature>
<accession>F8WXM7</accession>
<dbReference type="InterPro" id="IPR052933">
    <property type="entry name" value="DNA_Protect_Modify"/>
</dbReference>
<dbReference type="GO" id="GO:0009007">
    <property type="term" value="F:site-specific DNA-methyltransferase (adenine-specific) activity"/>
    <property type="evidence" value="ECO:0007669"/>
    <property type="project" value="UniProtKB-EC"/>
</dbReference>
<feature type="compositionally biased region" description="Polar residues" evidence="2">
    <location>
        <begin position="479"/>
        <end position="491"/>
    </location>
</feature>
<dbReference type="InterPro" id="IPR027417">
    <property type="entry name" value="P-loop_NTPase"/>
</dbReference>
<dbReference type="EMBL" id="ADLW01000003">
    <property type="protein sequence ID" value="EGK04435.1"/>
    <property type="molecule type" value="Genomic_DNA"/>
</dbReference>
<dbReference type="SUPFAM" id="SSF52540">
    <property type="entry name" value="P-loop containing nucleoside triphosphate hydrolases"/>
    <property type="match status" value="2"/>
</dbReference>
<dbReference type="SMART" id="SM00490">
    <property type="entry name" value="HELICc"/>
    <property type="match status" value="1"/>
</dbReference>
<gene>
    <name evidence="4" type="ORF">HMPREF9456_00762</name>
</gene>
<feature type="coiled-coil region" evidence="1">
    <location>
        <begin position="1083"/>
        <end position="1139"/>
    </location>
</feature>
<dbReference type="InterPro" id="IPR011639">
    <property type="entry name" value="MethylTrfase_TaqI-like_dom"/>
</dbReference>
<evidence type="ECO:0000256" key="1">
    <source>
        <dbReference type="SAM" id="Coils"/>
    </source>
</evidence>
<dbReference type="Pfam" id="PF07669">
    <property type="entry name" value="Eco57I"/>
    <property type="match status" value="1"/>
</dbReference>
<dbReference type="PANTHER" id="PTHR41313:SF1">
    <property type="entry name" value="DNA METHYLASE ADENINE-SPECIFIC DOMAIN-CONTAINING PROTEIN"/>
    <property type="match status" value="1"/>
</dbReference>
<dbReference type="STRING" id="742767.HMPREF9456_00762"/>
<protein>
    <recommendedName>
        <fullName evidence="3">Helicase C-terminal domain-containing protein</fullName>
    </recommendedName>
</protein>
<dbReference type="Gene3D" id="3.40.50.150">
    <property type="entry name" value="Vaccinia Virus protein VP39"/>
    <property type="match status" value="1"/>
</dbReference>
<feature type="region of interest" description="Disordered" evidence="2">
    <location>
        <begin position="459"/>
        <end position="505"/>
    </location>
</feature>
<organism evidence="4 5">
    <name type="scientific">Dysgonomonas mossii DSM 22836</name>
    <dbReference type="NCBI Taxonomy" id="742767"/>
    <lineage>
        <taxon>Bacteria</taxon>
        <taxon>Pseudomonadati</taxon>
        <taxon>Bacteroidota</taxon>
        <taxon>Bacteroidia</taxon>
        <taxon>Bacteroidales</taxon>
        <taxon>Dysgonomonadaceae</taxon>
        <taxon>Dysgonomonas</taxon>
    </lineage>
</organism>
<dbReference type="PROSITE" id="PS51194">
    <property type="entry name" value="HELICASE_CTER"/>
    <property type="match status" value="1"/>
</dbReference>
<dbReference type="RefSeq" id="WP_006842133.1">
    <property type="nucleotide sequence ID" value="NZ_GL892005.1"/>
</dbReference>
<feature type="coiled-coil region" evidence="1">
    <location>
        <begin position="1746"/>
        <end position="1797"/>
    </location>
</feature>
<comment type="caution">
    <text evidence="4">The sequence shown here is derived from an EMBL/GenBank/DDBJ whole genome shotgun (WGS) entry which is preliminary data.</text>
</comment>
<dbReference type="Pfam" id="PF00271">
    <property type="entry name" value="Helicase_C"/>
    <property type="match status" value="1"/>
</dbReference>
<evidence type="ECO:0000313" key="5">
    <source>
        <dbReference type="Proteomes" id="UP000006420"/>
    </source>
</evidence>
<feature type="domain" description="Helicase C-terminal" evidence="3">
    <location>
        <begin position="1379"/>
        <end position="1551"/>
    </location>
</feature>
<name>F8WXM7_9BACT</name>
<evidence type="ECO:0000313" key="4">
    <source>
        <dbReference type="EMBL" id="EGK04435.1"/>
    </source>
</evidence>
<dbReference type="eggNOG" id="COG4646">
    <property type="taxonomic scope" value="Bacteria"/>
</dbReference>
<keyword evidence="5" id="KW-1185">Reference proteome</keyword>
<dbReference type="InterPro" id="IPR029063">
    <property type="entry name" value="SAM-dependent_MTases_sf"/>
</dbReference>
<proteinExistence type="predicted"/>
<dbReference type="eggNOG" id="COG0553">
    <property type="taxonomic scope" value="Bacteria"/>
</dbReference>
<feature type="compositionally biased region" description="Basic and acidic residues" evidence="2">
    <location>
        <begin position="517"/>
        <end position="535"/>
    </location>
</feature>
<reference evidence="4 5" key="1">
    <citation type="submission" date="2011-04" db="EMBL/GenBank/DDBJ databases">
        <title>The Genome Sequence of Dysgonomonas mossii DSM 22836.</title>
        <authorList>
            <consortium name="The Broad Institute Genome Sequencing Platform"/>
            <person name="Earl A."/>
            <person name="Ward D."/>
            <person name="Feldgarden M."/>
            <person name="Gevers D."/>
            <person name="Pudlo N."/>
            <person name="Martens E."/>
            <person name="Allen-Vercoe E."/>
            <person name="Young S.K."/>
            <person name="Zeng Q."/>
            <person name="Gargeya S."/>
            <person name="Fitzgerald M."/>
            <person name="Haas B."/>
            <person name="Abouelleil A."/>
            <person name="Alvarado L."/>
            <person name="Arachchi H.M."/>
            <person name="Berlin A."/>
            <person name="Brown A."/>
            <person name="Chapman S.B."/>
            <person name="Chen Z."/>
            <person name="Dunbar C."/>
            <person name="Freedman E."/>
            <person name="Gearin G."/>
            <person name="Gellesch M."/>
            <person name="Goldberg J."/>
            <person name="Griggs A."/>
            <person name="Gujja S."/>
            <person name="Heiman D."/>
            <person name="Howarth C."/>
            <person name="Larson L."/>
            <person name="Lui A."/>
            <person name="MacDonald P.J.P."/>
            <person name="Mehta T."/>
            <person name="Montmayeur A."/>
            <person name="Murphy C."/>
            <person name="Neiman D."/>
            <person name="Pearson M."/>
            <person name="Priest M."/>
            <person name="Roberts A."/>
            <person name="Saif S."/>
            <person name="Shea T."/>
            <person name="Shenoy N."/>
            <person name="Sisk P."/>
            <person name="Stolte C."/>
            <person name="Sykes S."/>
            <person name="Yandava C."/>
            <person name="Wortman J."/>
            <person name="Nusbaum C."/>
            <person name="Birren B."/>
        </authorList>
    </citation>
    <scope>NUCLEOTIDE SEQUENCE [LARGE SCALE GENOMIC DNA]</scope>
    <source>
        <strain evidence="4 5">DSM 22836</strain>
    </source>
</reference>
<dbReference type="HOGENOM" id="CLU_000181_9_1_10"/>
<dbReference type="Proteomes" id="UP000006420">
    <property type="component" value="Unassembled WGS sequence"/>
</dbReference>
<dbReference type="GeneID" id="78081439"/>
<evidence type="ECO:0000259" key="3">
    <source>
        <dbReference type="PROSITE" id="PS51194"/>
    </source>
</evidence>
<dbReference type="GO" id="GO:0006304">
    <property type="term" value="P:DNA modification"/>
    <property type="evidence" value="ECO:0007669"/>
    <property type="project" value="InterPro"/>
</dbReference>
<dbReference type="InterPro" id="IPR001650">
    <property type="entry name" value="Helicase_C-like"/>
</dbReference>
<dbReference type="PANTHER" id="PTHR41313">
    <property type="entry name" value="ADENINE-SPECIFIC METHYLTRANSFERASE"/>
    <property type="match status" value="1"/>
</dbReference>
<dbReference type="eggNOG" id="COG0827">
    <property type="taxonomic scope" value="Bacteria"/>
</dbReference>
<dbReference type="SUPFAM" id="SSF53335">
    <property type="entry name" value="S-adenosyl-L-methionine-dependent methyltransferases"/>
    <property type="match status" value="1"/>
</dbReference>